<reference evidence="1 2" key="1">
    <citation type="submission" date="2017-02" db="EMBL/GenBank/DDBJ databases">
        <title>Complete genome sequences of Mycobacterium kansasii strains isolated from rhesus macaques.</title>
        <authorList>
            <person name="Panda A."/>
            <person name="Nagaraj S."/>
            <person name="Zhao X."/>
            <person name="Tettelin H."/>
            <person name="Detolla L.J."/>
        </authorList>
    </citation>
    <scope>NUCLEOTIDE SEQUENCE [LARGE SCALE GENOMIC DNA]</scope>
    <source>
        <strain evidence="1 2">11-3469</strain>
    </source>
</reference>
<sequence length="56" mass="5861">MDVGGLGSGIGAATRRQGADELFVKRRRVGAECLVVASMLGKQHSDGRRHLVGARG</sequence>
<proteinExistence type="predicted"/>
<comment type="caution">
    <text evidence="1">The sequence shown here is derived from an EMBL/GenBank/DDBJ whole genome shotgun (WGS) entry which is preliminary data.</text>
</comment>
<dbReference type="Proteomes" id="UP000188532">
    <property type="component" value="Unassembled WGS sequence"/>
</dbReference>
<protein>
    <submittedName>
        <fullName evidence="1">PE-PGRS family domain protein</fullName>
    </submittedName>
</protein>
<accession>A0A1V3XXY2</accession>
<evidence type="ECO:0000313" key="2">
    <source>
        <dbReference type="Proteomes" id="UP000188532"/>
    </source>
</evidence>
<name>A0A1V3XXY2_MYCKA</name>
<gene>
    <name evidence="1" type="ORF">BZL29_1334</name>
</gene>
<dbReference type="EMBL" id="MVBN01000001">
    <property type="protein sequence ID" value="OOK84093.1"/>
    <property type="molecule type" value="Genomic_DNA"/>
</dbReference>
<evidence type="ECO:0000313" key="1">
    <source>
        <dbReference type="EMBL" id="OOK84093.1"/>
    </source>
</evidence>
<organism evidence="1 2">
    <name type="scientific">Mycobacterium kansasii</name>
    <dbReference type="NCBI Taxonomy" id="1768"/>
    <lineage>
        <taxon>Bacteria</taxon>
        <taxon>Bacillati</taxon>
        <taxon>Actinomycetota</taxon>
        <taxon>Actinomycetes</taxon>
        <taxon>Mycobacteriales</taxon>
        <taxon>Mycobacteriaceae</taxon>
        <taxon>Mycobacterium</taxon>
    </lineage>
</organism>
<dbReference type="AlphaFoldDB" id="A0A1V3XXY2"/>